<sequence>MRRREVALPRAASRGSATGWWSMRTRQKRKTGPVVALSTQSFGKVSW</sequence>
<keyword evidence="3" id="KW-1185">Reference proteome</keyword>
<evidence type="ECO:0000313" key="3">
    <source>
        <dbReference type="Proteomes" id="UP001205311"/>
    </source>
</evidence>
<name>A0ABT1HZ55_STRSD</name>
<protein>
    <submittedName>
        <fullName evidence="2">Uncharacterized protein</fullName>
    </submittedName>
</protein>
<evidence type="ECO:0000256" key="1">
    <source>
        <dbReference type="SAM" id="MobiDB-lite"/>
    </source>
</evidence>
<reference evidence="2 3" key="1">
    <citation type="submission" date="2022-06" db="EMBL/GenBank/DDBJ databases">
        <title>Genomic Encyclopedia of Archaeal and Bacterial Type Strains, Phase II (KMG-II): from individual species to whole genera.</title>
        <authorList>
            <person name="Goeker M."/>
        </authorList>
    </citation>
    <scope>NUCLEOTIDE SEQUENCE [LARGE SCALE GENOMIC DNA]</scope>
    <source>
        <strain evidence="2 3">DSM 40477</strain>
    </source>
</reference>
<organism evidence="2 3">
    <name type="scientific">Streptoalloteichus tenebrarius (strain ATCC 17920 / DSM 40477 / JCM 4838 / CBS 697.72 / NBRC 16177 / NCIMB 11028 / NRRL B-12390 / A12253. 1 / ISP 5477)</name>
    <name type="common">Streptomyces tenebrarius</name>
    <dbReference type="NCBI Taxonomy" id="1933"/>
    <lineage>
        <taxon>Bacteria</taxon>
        <taxon>Bacillati</taxon>
        <taxon>Actinomycetota</taxon>
        <taxon>Actinomycetes</taxon>
        <taxon>Pseudonocardiales</taxon>
        <taxon>Pseudonocardiaceae</taxon>
        <taxon>Streptoalloteichus</taxon>
    </lineage>
</organism>
<dbReference type="Proteomes" id="UP001205311">
    <property type="component" value="Unassembled WGS sequence"/>
</dbReference>
<feature type="region of interest" description="Disordered" evidence="1">
    <location>
        <begin position="1"/>
        <end position="35"/>
    </location>
</feature>
<accession>A0ABT1HZ55</accession>
<gene>
    <name evidence="2" type="ORF">LX15_004528</name>
</gene>
<dbReference type="EMBL" id="JAMTCP010000032">
    <property type="protein sequence ID" value="MCP2260808.1"/>
    <property type="molecule type" value="Genomic_DNA"/>
</dbReference>
<evidence type="ECO:0000313" key="2">
    <source>
        <dbReference type="EMBL" id="MCP2260808.1"/>
    </source>
</evidence>
<proteinExistence type="predicted"/>
<comment type="caution">
    <text evidence="2">The sequence shown here is derived from an EMBL/GenBank/DDBJ whole genome shotgun (WGS) entry which is preliminary data.</text>
</comment>